<keyword evidence="3" id="KW-1185">Reference proteome</keyword>
<dbReference type="EMBL" id="BMAV01016016">
    <property type="protein sequence ID" value="GFY66388.1"/>
    <property type="molecule type" value="Genomic_DNA"/>
</dbReference>
<feature type="non-terminal residue" evidence="2">
    <location>
        <position position="1"/>
    </location>
</feature>
<comment type="caution">
    <text evidence="2">The sequence shown here is derived from an EMBL/GenBank/DDBJ whole genome shotgun (WGS) entry which is preliminary data.</text>
</comment>
<gene>
    <name evidence="2" type="ORF">TNIN_297811</name>
</gene>
<dbReference type="Proteomes" id="UP000886998">
    <property type="component" value="Unassembled WGS sequence"/>
</dbReference>
<evidence type="ECO:0000313" key="2">
    <source>
        <dbReference type="EMBL" id="GFY66388.1"/>
    </source>
</evidence>
<evidence type="ECO:0000256" key="1">
    <source>
        <dbReference type="SAM" id="Phobius"/>
    </source>
</evidence>
<proteinExistence type="predicted"/>
<organism evidence="2 3">
    <name type="scientific">Trichonephila inaurata madagascariensis</name>
    <dbReference type="NCBI Taxonomy" id="2747483"/>
    <lineage>
        <taxon>Eukaryota</taxon>
        <taxon>Metazoa</taxon>
        <taxon>Ecdysozoa</taxon>
        <taxon>Arthropoda</taxon>
        <taxon>Chelicerata</taxon>
        <taxon>Arachnida</taxon>
        <taxon>Araneae</taxon>
        <taxon>Araneomorphae</taxon>
        <taxon>Entelegynae</taxon>
        <taxon>Araneoidea</taxon>
        <taxon>Nephilidae</taxon>
        <taxon>Trichonephila</taxon>
        <taxon>Trichonephila inaurata</taxon>
    </lineage>
</organism>
<keyword evidence="1" id="KW-1133">Transmembrane helix</keyword>
<sequence length="55" mass="6195">ATVLNSPDDPSFTNVIATRLSTEIGFLMIKCFLSVALTCHKCVEMSSYKKNRNWL</sequence>
<accession>A0A8X6Y952</accession>
<reference evidence="2" key="1">
    <citation type="submission" date="2020-08" db="EMBL/GenBank/DDBJ databases">
        <title>Multicomponent nature underlies the extraordinary mechanical properties of spider dragline silk.</title>
        <authorList>
            <person name="Kono N."/>
            <person name="Nakamura H."/>
            <person name="Mori M."/>
            <person name="Yoshida Y."/>
            <person name="Ohtoshi R."/>
            <person name="Malay A.D."/>
            <person name="Moran D.A.P."/>
            <person name="Tomita M."/>
            <person name="Numata K."/>
            <person name="Arakawa K."/>
        </authorList>
    </citation>
    <scope>NUCLEOTIDE SEQUENCE</scope>
</reference>
<dbReference type="AlphaFoldDB" id="A0A8X6Y952"/>
<name>A0A8X6Y952_9ARAC</name>
<feature type="transmembrane region" description="Helical" evidence="1">
    <location>
        <begin position="24"/>
        <end position="43"/>
    </location>
</feature>
<keyword evidence="1" id="KW-0472">Membrane</keyword>
<evidence type="ECO:0000313" key="3">
    <source>
        <dbReference type="Proteomes" id="UP000886998"/>
    </source>
</evidence>
<protein>
    <submittedName>
        <fullName evidence="2">Uncharacterized protein</fullName>
    </submittedName>
</protein>
<keyword evidence="1" id="KW-0812">Transmembrane</keyword>